<dbReference type="EMBL" id="JANSHE010004100">
    <property type="protein sequence ID" value="KAJ2980935.1"/>
    <property type="molecule type" value="Genomic_DNA"/>
</dbReference>
<evidence type="ECO:0000313" key="2">
    <source>
        <dbReference type="Proteomes" id="UP001144978"/>
    </source>
</evidence>
<accession>A0ACC1NPT6</accession>
<evidence type="ECO:0000313" key="1">
    <source>
        <dbReference type="EMBL" id="KAJ2980935.1"/>
    </source>
</evidence>
<keyword evidence="2" id="KW-1185">Reference proteome</keyword>
<protein>
    <submittedName>
        <fullName evidence="1">Uncharacterized protein</fullName>
    </submittedName>
</protein>
<dbReference type="Proteomes" id="UP001144978">
    <property type="component" value="Unassembled WGS sequence"/>
</dbReference>
<reference evidence="1" key="1">
    <citation type="submission" date="2022-08" db="EMBL/GenBank/DDBJ databases">
        <title>Genome Sequence of Pycnoporus sanguineus.</title>
        <authorList>
            <person name="Buettner E."/>
        </authorList>
    </citation>
    <scope>NUCLEOTIDE SEQUENCE</scope>
    <source>
        <strain evidence="1">CG-C14</strain>
    </source>
</reference>
<name>A0ACC1NPT6_9APHY</name>
<sequence>MLDSNANSSAPPRSSNTSFDELPDFPLHARFLLATCSFSACYMSQNSLSLDPPLGMFTMNHIDQRPVIPRKKRKKSMIN</sequence>
<organism evidence="1 2">
    <name type="scientific">Trametes sanguinea</name>
    <dbReference type="NCBI Taxonomy" id="158606"/>
    <lineage>
        <taxon>Eukaryota</taxon>
        <taxon>Fungi</taxon>
        <taxon>Dikarya</taxon>
        <taxon>Basidiomycota</taxon>
        <taxon>Agaricomycotina</taxon>
        <taxon>Agaricomycetes</taxon>
        <taxon>Polyporales</taxon>
        <taxon>Polyporaceae</taxon>
        <taxon>Trametes</taxon>
    </lineage>
</organism>
<gene>
    <name evidence="1" type="ORF">NUW54_g10938</name>
</gene>
<comment type="caution">
    <text evidence="1">The sequence shown here is derived from an EMBL/GenBank/DDBJ whole genome shotgun (WGS) entry which is preliminary data.</text>
</comment>
<proteinExistence type="predicted"/>